<evidence type="ECO:0000256" key="1">
    <source>
        <dbReference type="SAM" id="SignalP"/>
    </source>
</evidence>
<dbReference type="HOGENOM" id="CLU_972472_0_0_10"/>
<dbReference type="Proteomes" id="UP000007394">
    <property type="component" value="Chromosome"/>
</dbReference>
<dbReference type="PROSITE" id="PS51257">
    <property type="entry name" value="PROKAR_LIPOPROTEIN"/>
    <property type="match status" value="1"/>
</dbReference>
<dbReference type="InterPro" id="IPR036280">
    <property type="entry name" value="Multihaem_cyt_sf"/>
</dbReference>
<dbReference type="Gene3D" id="3.90.10.10">
    <property type="entry name" value="Cytochrome C3"/>
    <property type="match status" value="2"/>
</dbReference>
<dbReference type="RefSeq" id="WP_014560692.1">
    <property type="nucleotide sequence ID" value="NC_017464.1"/>
</dbReference>
<accession>I0AKN6</accession>
<gene>
    <name evidence="2" type="ordered locus">IALB_1837</name>
</gene>
<dbReference type="EMBL" id="CP003418">
    <property type="protein sequence ID" value="AFH49543.1"/>
    <property type="molecule type" value="Genomic_DNA"/>
</dbReference>
<dbReference type="KEGG" id="ial:IALB_1837"/>
<reference evidence="2 3" key="1">
    <citation type="journal article" date="2012" name="Front. Microbiol.">
        <title>Complete genome of Ignavibacterium album, a metabolically versatile, flagellated, facultative anaerobe from the phylum Chlorobi.</title>
        <authorList>
            <person name="Liu Z."/>
            <person name="Frigaard N.-U."/>
            <person name="Vogl K."/>
            <person name="Iino T."/>
            <person name="Ohkuma M."/>
            <person name="Overmann J."/>
            <person name="Bryant D.A."/>
        </authorList>
    </citation>
    <scope>NUCLEOTIDE SEQUENCE [LARGE SCALE GENOMIC DNA]</scope>
    <source>
        <strain evidence="3">DSM 19864 / JCM 16511 / NBRC 101810 / Mat9-16</strain>
    </source>
</reference>
<dbReference type="PATRIC" id="fig|945713.3.peg.1844"/>
<proteinExistence type="predicted"/>
<evidence type="ECO:0000313" key="3">
    <source>
        <dbReference type="Proteomes" id="UP000007394"/>
    </source>
</evidence>
<keyword evidence="1" id="KW-0732">Signal</keyword>
<dbReference type="InterPro" id="IPR010176">
    <property type="entry name" value="C4xCH_C2xCH_motif_GEOSU"/>
</dbReference>
<organism evidence="2 3">
    <name type="scientific">Ignavibacterium album (strain DSM 19864 / JCM 16511 / NBRC 101810 / Mat9-16)</name>
    <dbReference type="NCBI Taxonomy" id="945713"/>
    <lineage>
        <taxon>Bacteria</taxon>
        <taxon>Pseudomonadati</taxon>
        <taxon>Ignavibacteriota</taxon>
        <taxon>Ignavibacteria</taxon>
        <taxon>Ignavibacteriales</taxon>
        <taxon>Ignavibacteriaceae</taxon>
        <taxon>Ignavibacterium</taxon>
    </lineage>
</organism>
<evidence type="ECO:0000313" key="2">
    <source>
        <dbReference type="EMBL" id="AFH49543.1"/>
    </source>
</evidence>
<dbReference type="NCBIfam" id="TIGR01904">
    <property type="entry name" value="GSu_C4xC__C2xCH"/>
    <property type="match status" value="1"/>
</dbReference>
<dbReference type="STRING" id="945713.IALB_1837"/>
<protein>
    <submittedName>
        <fullName evidence="2">Cytochrome c family protein</fullName>
    </submittedName>
</protein>
<dbReference type="Pfam" id="PF09698">
    <property type="entry name" value="GSu_C4xC__C2xCH"/>
    <property type="match status" value="1"/>
</dbReference>
<name>I0AKN6_IGNAJ</name>
<dbReference type="AlphaFoldDB" id="I0AKN6"/>
<feature type="signal peptide" evidence="1">
    <location>
        <begin position="1"/>
        <end position="25"/>
    </location>
</feature>
<dbReference type="SUPFAM" id="SSF48695">
    <property type="entry name" value="Multiheme cytochromes"/>
    <property type="match status" value="1"/>
</dbReference>
<dbReference type="eggNOG" id="COG0484">
    <property type="taxonomic scope" value="Bacteria"/>
</dbReference>
<feature type="chain" id="PRO_5003624183" evidence="1">
    <location>
        <begin position="26"/>
        <end position="286"/>
    </location>
</feature>
<keyword evidence="3" id="KW-1185">Reference proteome</keyword>
<sequence>MKTRIFLLLISSTLTLIFTSCSDMRVDVQPAPEVGVHPEGIINPKSSNFHGVLIQNINWKMNECQNCHAADYSGGITGASCLTCHTQPAGPEACNTCHGVFNNPNIIAPNKGAHYKHLYTASSGKSVECIACHIVPEQFKSVGHIDDSKGAEINFGSIALTETNEPGTQDYDASLSLFTPVPTYNKTSQTCSNTYCHGYFKNGNTENAVSFTVGSNGAKCGSCHGDAATGNPLPKTSAQGGTHPNVTSCNACHSGVVDLVNGNWVISDPTKHINGLLNIFGQERDY</sequence>